<dbReference type="InterPro" id="IPR004662">
    <property type="entry name" value="AcgluKinase_fam"/>
</dbReference>
<evidence type="ECO:0000259" key="10">
    <source>
        <dbReference type="Pfam" id="PF00696"/>
    </source>
</evidence>
<evidence type="ECO:0000256" key="3">
    <source>
        <dbReference type="ARBA" id="ARBA00022605"/>
    </source>
</evidence>
<dbReference type="RefSeq" id="WP_068141613.1">
    <property type="nucleotide sequence ID" value="NZ_AP014924.1"/>
</dbReference>
<sequence>MSGGPLGQSELERRAGVLIEALPYIRSFAGKSFVIKYGGSAMSDPALQQAVITDLVLLKYVGLHPVVVHGGGGRLSQWMRRLGMEPRFVEGLRVTDAETMQLAQMVLVGSVNQEIVALINRMGGRAVGLSGTDGNLIVARKRQTPGKEAVDLGFVGEVEKVNAGLIHLLERDGYIPVISSIGVGLSGEPYNINADTVAGEVAAALKADKLILLTDVRGVMEDPADPGTLISTLDVEQARHLVTGHAVKEGMIPKLEACVKALEAGVPRAHIIDGRREHALLLELFTDRGIGTMVVG</sequence>
<evidence type="ECO:0000256" key="6">
    <source>
        <dbReference type="ARBA" id="ARBA00022777"/>
    </source>
</evidence>
<dbReference type="GO" id="GO:0042450">
    <property type="term" value="P:L-arginine biosynthetic process via ornithine"/>
    <property type="evidence" value="ECO:0007669"/>
    <property type="project" value="UniProtKB-UniRule"/>
</dbReference>
<comment type="pathway">
    <text evidence="1 9">Amino-acid biosynthesis; L-arginine biosynthesis; N(2)-acetyl-L-ornithine from L-glutamate: step 2/4.</text>
</comment>
<reference evidence="12" key="1">
    <citation type="submission" date="2015-07" db="EMBL/GenBank/DDBJ databases">
        <title>Complete genome sequence and phylogenetic analysis of Limnochorda pilosa.</title>
        <authorList>
            <person name="Watanabe M."/>
            <person name="Kojima H."/>
            <person name="Fukui M."/>
        </authorList>
    </citation>
    <scope>NUCLEOTIDE SEQUENCE [LARGE SCALE GENOMIC DNA]</scope>
    <source>
        <strain evidence="12">HC45</strain>
    </source>
</reference>
<proteinExistence type="inferred from homology"/>
<dbReference type="KEGG" id="lpil:LIP_1244"/>
<dbReference type="InterPro" id="IPR001048">
    <property type="entry name" value="Asp/Glu/Uridylate_kinase"/>
</dbReference>
<dbReference type="GO" id="GO:0005737">
    <property type="term" value="C:cytoplasm"/>
    <property type="evidence" value="ECO:0007669"/>
    <property type="project" value="UniProtKB-SubCell"/>
</dbReference>
<dbReference type="NCBIfam" id="TIGR00761">
    <property type="entry name" value="argB"/>
    <property type="match status" value="1"/>
</dbReference>
<keyword evidence="6 9" id="KW-0418">Kinase</keyword>
<dbReference type="Proteomes" id="UP000065807">
    <property type="component" value="Chromosome"/>
</dbReference>
<protein>
    <recommendedName>
        <fullName evidence="9">Acetylglutamate kinase</fullName>
        <ecNumber evidence="9">2.7.2.8</ecNumber>
    </recommendedName>
    <alternativeName>
        <fullName evidence="9">N-acetyl-L-glutamate 5-phosphotransferase</fullName>
    </alternativeName>
    <alternativeName>
        <fullName evidence="9">NAG kinase</fullName>
        <shortName evidence="9">NAGK</shortName>
    </alternativeName>
</protein>
<dbReference type="AlphaFoldDB" id="A0A0K2SJ00"/>
<evidence type="ECO:0000256" key="7">
    <source>
        <dbReference type="ARBA" id="ARBA00022840"/>
    </source>
</evidence>
<reference evidence="12" key="2">
    <citation type="journal article" date="2016" name="Int. J. Syst. Evol. Microbiol.">
        <title>Complete genome sequence and cell structure of Limnochorda pilosa, a Gram-negative spore-former within the phylum Firmicutes.</title>
        <authorList>
            <person name="Watanabe M."/>
            <person name="Kojima H."/>
            <person name="Fukui M."/>
        </authorList>
    </citation>
    <scope>NUCLEOTIDE SEQUENCE [LARGE SCALE GENOMIC DNA]</scope>
    <source>
        <strain evidence="12">HC45</strain>
    </source>
</reference>
<dbReference type="FunFam" id="3.40.1160.10:FF:000004">
    <property type="entry name" value="Acetylglutamate kinase"/>
    <property type="match status" value="1"/>
</dbReference>
<dbReference type="Pfam" id="PF00696">
    <property type="entry name" value="AA_kinase"/>
    <property type="match status" value="1"/>
</dbReference>
<dbReference type="EC" id="2.7.2.8" evidence="9"/>
<keyword evidence="2 9" id="KW-0055">Arginine biosynthesis</keyword>
<dbReference type="EMBL" id="AP014924">
    <property type="protein sequence ID" value="BAS27101.1"/>
    <property type="molecule type" value="Genomic_DNA"/>
</dbReference>
<dbReference type="GO" id="GO:0003991">
    <property type="term" value="F:acetylglutamate kinase activity"/>
    <property type="evidence" value="ECO:0007669"/>
    <property type="project" value="UniProtKB-UniRule"/>
</dbReference>
<dbReference type="PANTHER" id="PTHR23342:SF0">
    <property type="entry name" value="N-ACETYLGLUTAMATE SYNTHASE, MITOCHONDRIAL"/>
    <property type="match status" value="1"/>
</dbReference>
<dbReference type="GO" id="GO:0005524">
    <property type="term" value="F:ATP binding"/>
    <property type="evidence" value="ECO:0007669"/>
    <property type="project" value="UniProtKB-UniRule"/>
</dbReference>
<evidence type="ECO:0000256" key="8">
    <source>
        <dbReference type="ARBA" id="ARBA00048141"/>
    </source>
</evidence>
<comment type="subcellular location">
    <subcellularLocation>
        <location evidence="9">Cytoplasm</location>
    </subcellularLocation>
</comment>
<feature type="site" description="Transition state stabilizer" evidence="9">
    <location>
        <position position="254"/>
    </location>
</feature>
<organism evidence="11 12">
    <name type="scientific">Limnochorda pilosa</name>
    <dbReference type="NCBI Taxonomy" id="1555112"/>
    <lineage>
        <taxon>Bacteria</taxon>
        <taxon>Bacillati</taxon>
        <taxon>Bacillota</taxon>
        <taxon>Limnochordia</taxon>
        <taxon>Limnochordales</taxon>
        <taxon>Limnochordaceae</taxon>
        <taxon>Limnochorda</taxon>
    </lineage>
</organism>
<keyword evidence="3 9" id="KW-0028">Amino-acid biosynthesis</keyword>
<dbReference type="SUPFAM" id="SSF53633">
    <property type="entry name" value="Carbamate kinase-like"/>
    <property type="match status" value="1"/>
</dbReference>
<evidence type="ECO:0000256" key="4">
    <source>
        <dbReference type="ARBA" id="ARBA00022679"/>
    </source>
</evidence>
<comment type="function">
    <text evidence="9">Catalyzes the ATP-dependent phosphorylation of N-acetyl-L-glutamate.</text>
</comment>
<comment type="catalytic activity">
    <reaction evidence="8 9">
        <text>N-acetyl-L-glutamate + ATP = N-acetyl-L-glutamyl 5-phosphate + ADP</text>
        <dbReference type="Rhea" id="RHEA:14629"/>
        <dbReference type="ChEBI" id="CHEBI:30616"/>
        <dbReference type="ChEBI" id="CHEBI:44337"/>
        <dbReference type="ChEBI" id="CHEBI:57936"/>
        <dbReference type="ChEBI" id="CHEBI:456216"/>
        <dbReference type="EC" id="2.7.2.8"/>
    </reaction>
</comment>
<keyword evidence="9" id="KW-0963">Cytoplasm</keyword>
<comment type="similarity">
    <text evidence="9">Belongs to the acetylglutamate kinase family. ArgB subfamily.</text>
</comment>
<name>A0A0K2SJ00_LIMPI</name>
<evidence type="ECO:0000256" key="2">
    <source>
        <dbReference type="ARBA" id="ARBA00022571"/>
    </source>
</evidence>
<evidence type="ECO:0000313" key="11">
    <source>
        <dbReference type="EMBL" id="BAS27101.1"/>
    </source>
</evidence>
<dbReference type="CDD" id="cd04250">
    <property type="entry name" value="AAK_NAGK-C"/>
    <property type="match status" value="1"/>
</dbReference>
<feature type="binding site" evidence="9">
    <location>
        <position position="93"/>
    </location>
    <ligand>
        <name>substrate</name>
    </ligand>
</feature>
<dbReference type="PANTHER" id="PTHR23342">
    <property type="entry name" value="N-ACETYLGLUTAMATE SYNTHASE"/>
    <property type="match status" value="1"/>
</dbReference>
<evidence type="ECO:0000256" key="9">
    <source>
        <dbReference type="HAMAP-Rule" id="MF_00082"/>
    </source>
</evidence>
<dbReference type="STRING" id="1555112.LIP_1244"/>
<accession>A0A0K2SJ00</accession>
<dbReference type="UniPathway" id="UPA00068">
    <property type="reaction ID" value="UER00107"/>
</dbReference>
<keyword evidence="7 9" id="KW-0067">ATP-binding</keyword>
<evidence type="ECO:0000256" key="5">
    <source>
        <dbReference type="ARBA" id="ARBA00022741"/>
    </source>
</evidence>
<dbReference type="PATRIC" id="fig|1555112.3.peg.1291"/>
<gene>
    <name evidence="9" type="primary">argB</name>
    <name evidence="11" type="ORF">LIP_1244</name>
</gene>
<feature type="site" description="Transition state stabilizer" evidence="9">
    <location>
        <position position="36"/>
    </location>
</feature>
<dbReference type="HAMAP" id="MF_00082">
    <property type="entry name" value="ArgB"/>
    <property type="match status" value="1"/>
</dbReference>
<keyword evidence="12" id="KW-1185">Reference proteome</keyword>
<feature type="binding site" evidence="9">
    <location>
        <begin position="71"/>
        <end position="72"/>
    </location>
    <ligand>
        <name>substrate</name>
    </ligand>
</feature>
<evidence type="ECO:0000313" key="12">
    <source>
        <dbReference type="Proteomes" id="UP000065807"/>
    </source>
</evidence>
<evidence type="ECO:0000256" key="1">
    <source>
        <dbReference type="ARBA" id="ARBA00004828"/>
    </source>
</evidence>
<keyword evidence="5 9" id="KW-0547">Nucleotide-binding</keyword>
<feature type="binding site" evidence="9">
    <location>
        <position position="191"/>
    </location>
    <ligand>
        <name>substrate</name>
    </ligand>
</feature>
<dbReference type="InterPro" id="IPR037528">
    <property type="entry name" value="ArgB"/>
</dbReference>
<dbReference type="PIRSF" id="PIRSF000728">
    <property type="entry name" value="NAGK"/>
    <property type="match status" value="1"/>
</dbReference>
<dbReference type="OrthoDB" id="9803155at2"/>
<dbReference type="InterPro" id="IPR041727">
    <property type="entry name" value="NAGK-C"/>
</dbReference>
<dbReference type="Gene3D" id="3.40.1160.10">
    <property type="entry name" value="Acetylglutamate kinase-like"/>
    <property type="match status" value="1"/>
</dbReference>
<feature type="domain" description="Aspartate/glutamate/uridylate kinase" evidence="10">
    <location>
        <begin position="33"/>
        <end position="273"/>
    </location>
</feature>
<keyword evidence="4 9" id="KW-0808">Transferase</keyword>
<dbReference type="InterPro" id="IPR036393">
    <property type="entry name" value="AceGlu_kinase-like_sf"/>
</dbReference>